<dbReference type="Pfam" id="PF01458">
    <property type="entry name" value="SUFBD_core"/>
    <property type="match status" value="1"/>
</dbReference>
<dbReference type="Pfam" id="PF19295">
    <property type="entry name" value="SufBD_N"/>
    <property type="match status" value="1"/>
</dbReference>
<reference evidence="3 4" key="2">
    <citation type="journal article" date="2018" name="Plant J.">
        <title>The Physcomitrella patens chromosome-scale assembly reveals moss genome structure and evolution.</title>
        <authorList>
            <person name="Lang D."/>
            <person name="Ullrich K.K."/>
            <person name="Murat F."/>
            <person name="Fuchs J."/>
            <person name="Jenkins J."/>
            <person name="Haas F.B."/>
            <person name="Piednoel M."/>
            <person name="Gundlach H."/>
            <person name="Van Bel M."/>
            <person name="Meyberg R."/>
            <person name="Vives C."/>
            <person name="Morata J."/>
            <person name="Symeonidi A."/>
            <person name="Hiss M."/>
            <person name="Muchero W."/>
            <person name="Kamisugi Y."/>
            <person name="Saleh O."/>
            <person name="Blanc G."/>
            <person name="Decker E.L."/>
            <person name="van Gessel N."/>
            <person name="Grimwood J."/>
            <person name="Hayes R.D."/>
            <person name="Graham S.W."/>
            <person name="Gunter L.E."/>
            <person name="McDaniel S.F."/>
            <person name="Hoernstein S.N.W."/>
            <person name="Larsson A."/>
            <person name="Li F.W."/>
            <person name="Perroud P.F."/>
            <person name="Phillips J."/>
            <person name="Ranjan P."/>
            <person name="Rokshar D.S."/>
            <person name="Rothfels C.J."/>
            <person name="Schneider L."/>
            <person name="Shu S."/>
            <person name="Stevenson D.W."/>
            <person name="Thummler F."/>
            <person name="Tillich M."/>
            <person name="Villarreal Aguilar J.C."/>
            <person name="Widiez T."/>
            <person name="Wong G.K."/>
            <person name="Wymore A."/>
            <person name="Zhang Y."/>
            <person name="Zimmer A.D."/>
            <person name="Quatrano R.S."/>
            <person name="Mayer K.F.X."/>
            <person name="Goodstein D."/>
            <person name="Casacuberta J.M."/>
            <person name="Vandepoele K."/>
            <person name="Reski R."/>
            <person name="Cuming A.C."/>
            <person name="Tuskan G.A."/>
            <person name="Maumus F."/>
            <person name="Salse J."/>
            <person name="Schmutz J."/>
            <person name="Rensing S.A."/>
        </authorList>
    </citation>
    <scope>NUCLEOTIDE SEQUENCE [LARGE SCALE GENOMIC DNA]</scope>
    <source>
        <strain evidence="3 4">cv. Gransden 2004</strain>
    </source>
</reference>
<dbReference type="EnsemblPlants" id="Pp3c12_11290V3.3">
    <property type="protein sequence ID" value="Pp3c12_11290V3.3"/>
    <property type="gene ID" value="Pp3c12_11290"/>
</dbReference>
<dbReference type="AlphaFoldDB" id="A0A7I4ACU3"/>
<feature type="domain" description="SUF system FeS cluster assembly SufBD core" evidence="1">
    <location>
        <begin position="320"/>
        <end position="547"/>
    </location>
</feature>
<reference evidence="3" key="3">
    <citation type="submission" date="2020-12" db="UniProtKB">
        <authorList>
            <consortium name="EnsemblPlants"/>
        </authorList>
    </citation>
    <scope>IDENTIFICATION</scope>
</reference>
<sequence length="586" mass="62846">MAMAAATGSAGVTGALASSRQGAAVSRISSHKCFVPVNFAAQRFRATGKGIGNFVIRLEFALGFFMPGLLERWLNGWYGQLGVGTRATIAEAVKSEASGAVSGSLRDQAEASFSLSKDPGGPDFFLLDLAEKLENSVPSEEQGDSLGARALAELRYKSAEQALNLRWPTNKDEAYRFTDVRFLKNLDIAPTPAQPASVPNFESELGLGETEAFRLVFVDGVISESLSKVEGLSGGAYVGSVCKITADSAGSALSQALEYLGKPAAGTQDDLFTFLNGLGVQDAGLVFAPKGVQLSKPIHVVYYSTGRGGSKDGEEVTSISLATPRLLVVAESGARVEIIEQFVGAPDQVYWTNQVCEIYVANGAEVSHSCSQEQERSAVHIKQTHVSQGEKSTYKLVEAEVGGRLSRHNLQVIQLGSDTQTEFSTFSLSSKRQVQDLHSRLVLDHPRGISRQIHKCIVTHRLGQAVFDGNVKVNRFAQQTDAGQLSRSLLLAQGATVNVKPNLQIIADDVKCTHGAAISDLEEEQLFYFQARGIDPLTARSALVFSFGAEVLQSFGNDYLKKRLERLVKSSLATDGVVNPNVPVGQ</sequence>
<dbReference type="EMBL" id="ABEU02000012">
    <property type="status" value="NOT_ANNOTATED_CDS"/>
    <property type="molecule type" value="Genomic_DNA"/>
</dbReference>
<dbReference type="GO" id="GO:0016226">
    <property type="term" value="P:iron-sulfur cluster assembly"/>
    <property type="evidence" value="ECO:0000318"/>
    <property type="project" value="GO_Central"/>
</dbReference>
<organism evidence="3 4">
    <name type="scientific">Physcomitrium patens</name>
    <name type="common">Spreading-leaved earth moss</name>
    <name type="synonym">Physcomitrella patens</name>
    <dbReference type="NCBI Taxonomy" id="3218"/>
    <lineage>
        <taxon>Eukaryota</taxon>
        <taxon>Viridiplantae</taxon>
        <taxon>Streptophyta</taxon>
        <taxon>Embryophyta</taxon>
        <taxon>Bryophyta</taxon>
        <taxon>Bryophytina</taxon>
        <taxon>Bryopsida</taxon>
        <taxon>Funariidae</taxon>
        <taxon>Funariales</taxon>
        <taxon>Funariaceae</taxon>
        <taxon>Physcomitrium</taxon>
    </lineage>
</organism>
<reference evidence="3 4" key="1">
    <citation type="journal article" date="2008" name="Science">
        <title>The Physcomitrella genome reveals evolutionary insights into the conquest of land by plants.</title>
        <authorList>
            <person name="Rensing S."/>
            <person name="Lang D."/>
            <person name="Zimmer A."/>
            <person name="Terry A."/>
            <person name="Salamov A."/>
            <person name="Shapiro H."/>
            <person name="Nishiyama T."/>
            <person name="Perroud P.-F."/>
            <person name="Lindquist E."/>
            <person name="Kamisugi Y."/>
            <person name="Tanahashi T."/>
            <person name="Sakakibara K."/>
            <person name="Fujita T."/>
            <person name="Oishi K."/>
            <person name="Shin-I T."/>
            <person name="Kuroki Y."/>
            <person name="Toyoda A."/>
            <person name="Suzuki Y."/>
            <person name="Hashimoto A."/>
            <person name="Yamaguchi K."/>
            <person name="Sugano A."/>
            <person name="Kohara Y."/>
            <person name="Fujiyama A."/>
            <person name="Anterola A."/>
            <person name="Aoki S."/>
            <person name="Ashton N."/>
            <person name="Barbazuk W.B."/>
            <person name="Barker E."/>
            <person name="Bennetzen J."/>
            <person name="Bezanilla M."/>
            <person name="Blankenship R."/>
            <person name="Cho S.H."/>
            <person name="Dutcher S."/>
            <person name="Estelle M."/>
            <person name="Fawcett J.A."/>
            <person name="Gundlach H."/>
            <person name="Hanada K."/>
            <person name="Heyl A."/>
            <person name="Hicks K.A."/>
            <person name="Hugh J."/>
            <person name="Lohr M."/>
            <person name="Mayer K."/>
            <person name="Melkozernov A."/>
            <person name="Murata T."/>
            <person name="Nelson D."/>
            <person name="Pils B."/>
            <person name="Prigge M."/>
            <person name="Reiss B."/>
            <person name="Renner T."/>
            <person name="Rombauts S."/>
            <person name="Rushton P."/>
            <person name="Sanderfoot A."/>
            <person name="Schween G."/>
            <person name="Shiu S.-H."/>
            <person name="Stueber K."/>
            <person name="Theodoulou F.L."/>
            <person name="Tu H."/>
            <person name="Van de Peer Y."/>
            <person name="Verrier P.J."/>
            <person name="Waters E."/>
            <person name="Wood A."/>
            <person name="Yang L."/>
            <person name="Cove D."/>
            <person name="Cuming A."/>
            <person name="Hasebe M."/>
            <person name="Lucas S."/>
            <person name="Mishler D.B."/>
            <person name="Reski R."/>
            <person name="Grigoriev I."/>
            <person name="Quatrano R.S."/>
            <person name="Boore J.L."/>
        </authorList>
    </citation>
    <scope>NUCLEOTIDE SEQUENCE [LARGE SCALE GENOMIC DNA]</scope>
    <source>
        <strain evidence="3 4">cv. Gransden 2004</strain>
    </source>
</reference>
<feature type="domain" description="SUF system FeS cluster assembly SufBD N-terminal" evidence="2">
    <location>
        <begin position="149"/>
        <end position="300"/>
    </location>
</feature>
<dbReference type="GO" id="GO:1990229">
    <property type="term" value="C:iron-sulfur cluster assembly complex"/>
    <property type="evidence" value="ECO:0000318"/>
    <property type="project" value="GO_Central"/>
</dbReference>
<evidence type="ECO:0000259" key="2">
    <source>
        <dbReference type="Pfam" id="PF19295"/>
    </source>
</evidence>
<dbReference type="InterPro" id="IPR037284">
    <property type="entry name" value="SUF_FeS_clus_asmbl_SufBD_sf"/>
</dbReference>
<gene>
    <name evidence="3" type="primary">LOC112289924</name>
</gene>
<dbReference type="InterPro" id="IPR055346">
    <property type="entry name" value="Fe-S_cluster_assembly_SufBD"/>
</dbReference>
<dbReference type="Gramene" id="Pp3c12_11290V3.3">
    <property type="protein sequence ID" value="Pp3c12_11290V3.3"/>
    <property type="gene ID" value="Pp3c12_11290"/>
</dbReference>
<dbReference type="FunCoup" id="A0A7I4ACU3">
    <property type="interactions" value="1455"/>
</dbReference>
<dbReference type="OrthoDB" id="2510at2759"/>
<dbReference type="SUPFAM" id="SSF101960">
    <property type="entry name" value="Stabilizer of iron transporter SufD"/>
    <property type="match status" value="1"/>
</dbReference>
<protein>
    <submittedName>
        <fullName evidence="3">Uncharacterized protein</fullName>
    </submittedName>
</protein>
<dbReference type="GO" id="GO:0009536">
    <property type="term" value="C:plastid"/>
    <property type="evidence" value="ECO:0000318"/>
    <property type="project" value="GO_Central"/>
</dbReference>
<dbReference type="InterPro" id="IPR011542">
    <property type="entry name" value="SUF_FeS_clus_asmbl_SufD"/>
</dbReference>
<dbReference type="Proteomes" id="UP000006727">
    <property type="component" value="Chromosome 12"/>
</dbReference>
<dbReference type="NCBIfam" id="TIGR01981">
    <property type="entry name" value="sufD"/>
    <property type="match status" value="1"/>
</dbReference>
<evidence type="ECO:0000259" key="1">
    <source>
        <dbReference type="Pfam" id="PF01458"/>
    </source>
</evidence>
<proteinExistence type="predicted"/>
<dbReference type="PANTHER" id="PTHR43575:SF1">
    <property type="entry name" value="PROTEIN ABCI7, CHLOROPLASTIC"/>
    <property type="match status" value="1"/>
</dbReference>
<evidence type="ECO:0000313" key="4">
    <source>
        <dbReference type="Proteomes" id="UP000006727"/>
    </source>
</evidence>
<dbReference type="PANTHER" id="PTHR43575">
    <property type="entry name" value="PROTEIN ABCI7, CHLOROPLASTIC"/>
    <property type="match status" value="1"/>
</dbReference>
<evidence type="ECO:0000313" key="3">
    <source>
        <dbReference type="EnsemblPlants" id="Pp3c12_11290V3.3"/>
    </source>
</evidence>
<keyword evidence="4" id="KW-1185">Reference proteome</keyword>
<dbReference type="InterPro" id="IPR000825">
    <property type="entry name" value="SUF_FeS_clus_asmbl_SufBD_core"/>
</dbReference>
<name>A0A7I4ACU3_PHYPA</name>
<dbReference type="InParanoid" id="A0A7I4ACU3"/>
<accession>A0A7I4ACU3</accession>
<dbReference type="InterPro" id="IPR045595">
    <property type="entry name" value="SufBD_N"/>
</dbReference>